<dbReference type="PROSITE" id="PS50262">
    <property type="entry name" value="G_PROTEIN_RECEP_F1_2"/>
    <property type="match status" value="1"/>
</dbReference>
<keyword evidence="11" id="KW-1185">Reference proteome</keyword>
<evidence type="ECO:0000256" key="2">
    <source>
        <dbReference type="ARBA" id="ARBA00022692"/>
    </source>
</evidence>
<gene>
    <name evidence="10" type="ORF">BpHYR1_008613</name>
</gene>
<feature type="transmembrane region" description="Helical" evidence="8">
    <location>
        <begin position="23"/>
        <end position="43"/>
    </location>
</feature>
<sequence>MAIYNTTKSVRLMIAIIHLIEPYYIFFIVIVGFFGNTVSILVFTFSKFRFEQVNIILAALAFADNGFLASLLVVYLSRIGINLFDKFQIICKLNVFFGYVFSFLSTWYVVLFSIERLIAVYFPIKRFEICNSNRNKLAVLLLSIFGTSFYSYSFVTSDLEVYKNKTFCIVKEEWFDLVNYMAFADIFLSMIIPFFLISISNIFIVIKLMRFRNPCQKGESTNFRNTFRIDFSSNSNCENRNQVTMTSEIERNPVTINYSVLSDNFRFNSVRRKTSFVILRNSDKRKRKKSYTKTTRLLMIVSTTFLALHMPMVLTKITNFFNPEIDEYESNATYTTLNDSLNTFNNKTELNLHVL</sequence>
<dbReference type="InterPro" id="IPR000276">
    <property type="entry name" value="GPCR_Rhodpsn"/>
</dbReference>
<organism evidence="10 11">
    <name type="scientific">Brachionus plicatilis</name>
    <name type="common">Marine rotifer</name>
    <name type="synonym">Brachionus muelleri</name>
    <dbReference type="NCBI Taxonomy" id="10195"/>
    <lineage>
        <taxon>Eukaryota</taxon>
        <taxon>Metazoa</taxon>
        <taxon>Spiralia</taxon>
        <taxon>Gnathifera</taxon>
        <taxon>Rotifera</taxon>
        <taxon>Eurotatoria</taxon>
        <taxon>Monogononta</taxon>
        <taxon>Pseudotrocha</taxon>
        <taxon>Ploima</taxon>
        <taxon>Brachionidae</taxon>
        <taxon>Brachionus</taxon>
    </lineage>
</organism>
<feature type="transmembrane region" description="Helical" evidence="8">
    <location>
        <begin position="180"/>
        <end position="206"/>
    </location>
</feature>
<dbReference type="STRING" id="10195.A0A3M7S903"/>
<keyword evidence="6 10" id="KW-0675">Receptor</keyword>
<evidence type="ECO:0000256" key="8">
    <source>
        <dbReference type="SAM" id="Phobius"/>
    </source>
</evidence>
<feature type="transmembrane region" description="Helical" evidence="8">
    <location>
        <begin position="55"/>
        <end position="76"/>
    </location>
</feature>
<keyword evidence="4" id="KW-0297">G-protein coupled receptor</keyword>
<reference evidence="10 11" key="1">
    <citation type="journal article" date="2018" name="Sci. Rep.">
        <title>Genomic signatures of local adaptation to the degree of environmental predictability in rotifers.</title>
        <authorList>
            <person name="Franch-Gras L."/>
            <person name="Hahn C."/>
            <person name="Garcia-Roger E.M."/>
            <person name="Carmona M.J."/>
            <person name="Serra M."/>
            <person name="Gomez A."/>
        </authorList>
    </citation>
    <scope>NUCLEOTIDE SEQUENCE [LARGE SCALE GENOMIC DNA]</scope>
    <source>
        <strain evidence="10">HYR1</strain>
    </source>
</reference>
<evidence type="ECO:0000256" key="7">
    <source>
        <dbReference type="ARBA" id="ARBA00023224"/>
    </source>
</evidence>
<comment type="caution">
    <text evidence="10">The sequence shown here is derived from an EMBL/GenBank/DDBJ whole genome shotgun (WGS) entry which is preliminary data.</text>
</comment>
<name>A0A3M7S903_BRAPC</name>
<dbReference type="InterPro" id="IPR017452">
    <property type="entry name" value="GPCR_Rhodpsn_7TM"/>
</dbReference>
<dbReference type="SUPFAM" id="SSF81321">
    <property type="entry name" value="Family A G protein-coupled receptor-like"/>
    <property type="match status" value="1"/>
</dbReference>
<protein>
    <submittedName>
        <fullName evidence="10">Thyrotropin-releasing hormone receptor-like</fullName>
    </submittedName>
</protein>
<dbReference type="Proteomes" id="UP000276133">
    <property type="component" value="Unassembled WGS sequence"/>
</dbReference>
<dbReference type="PRINTS" id="PR00237">
    <property type="entry name" value="GPCRRHODOPSN"/>
</dbReference>
<dbReference type="Pfam" id="PF00001">
    <property type="entry name" value="7tm_1"/>
    <property type="match status" value="1"/>
</dbReference>
<dbReference type="Gene3D" id="1.20.1070.10">
    <property type="entry name" value="Rhodopsin 7-helix transmembrane proteins"/>
    <property type="match status" value="1"/>
</dbReference>
<evidence type="ECO:0000256" key="4">
    <source>
        <dbReference type="ARBA" id="ARBA00023040"/>
    </source>
</evidence>
<dbReference type="EMBL" id="REGN01001818">
    <property type="protein sequence ID" value="RNA32294.1"/>
    <property type="molecule type" value="Genomic_DNA"/>
</dbReference>
<feature type="transmembrane region" description="Helical" evidence="8">
    <location>
        <begin position="96"/>
        <end position="124"/>
    </location>
</feature>
<dbReference type="PANTHER" id="PTHR24243">
    <property type="entry name" value="G-PROTEIN COUPLED RECEPTOR"/>
    <property type="match status" value="1"/>
</dbReference>
<evidence type="ECO:0000313" key="10">
    <source>
        <dbReference type="EMBL" id="RNA32294.1"/>
    </source>
</evidence>
<feature type="transmembrane region" description="Helical" evidence="8">
    <location>
        <begin position="136"/>
        <end position="155"/>
    </location>
</feature>
<proteinExistence type="predicted"/>
<comment type="subcellular location">
    <subcellularLocation>
        <location evidence="1">Membrane</location>
        <topology evidence="1">Multi-pass membrane protein</topology>
    </subcellularLocation>
</comment>
<evidence type="ECO:0000259" key="9">
    <source>
        <dbReference type="PROSITE" id="PS50262"/>
    </source>
</evidence>
<dbReference type="GO" id="GO:0005886">
    <property type="term" value="C:plasma membrane"/>
    <property type="evidence" value="ECO:0007669"/>
    <property type="project" value="TreeGrafter"/>
</dbReference>
<keyword evidence="5 8" id="KW-0472">Membrane</keyword>
<accession>A0A3M7S903</accession>
<feature type="transmembrane region" description="Helical" evidence="8">
    <location>
        <begin position="294"/>
        <end position="314"/>
    </location>
</feature>
<dbReference type="AlphaFoldDB" id="A0A3M7S903"/>
<evidence type="ECO:0000256" key="3">
    <source>
        <dbReference type="ARBA" id="ARBA00022989"/>
    </source>
</evidence>
<evidence type="ECO:0000256" key="6">
    <source>
        <dbReference type="ARBA" id="ARBA00023170"/>
    </source>
</evidence>
<dbReference type="PANTHER" id="PTHR24243:SF230">
    <property type="entry name" value="G-PROTEIN COUPLED RECEPTORS FAMILY 1 PROFILE DOMAIN-CONTAINING PROTEIN"/>
    <property type="match status" value="1"/>
</dbReference>
<dbReference type="GO" id="GO:0004930">
    <property type="term" value="F:G protein-coupled receptor activity"/>
    <property type="evidence" value="ECO:0007669"/>
    <property type="project" value="UniProtKB-KW"/>
</dbReference>
<keyword evidence="3 8" id="KW-1133">Transmembrane helix</keyword>
<evidence type="ECO:0000313" key="11">
    <source>
        <dbReference type="Proteomes" id="UP000276133"/>
    </source>
</evidence>
<dbReference type="OrthoDB" id="9990906at2759"/>
<keyword evidence="7" id="KW-0807">Transducer</keyword>
<evidence type="ECO:0000256" key="1">
    <source>
        <dbReference type="ARBA" id="ARBA00004141"/>
    </source>
</evidence>
<feature type="domain" description="G-protein coupled receptors family 1 profile" evidence="9">
    <location>
        <begin position="35"/>
        <end position="353"/>
    </location>
</feature>
<keyword evidence="2 8" id="KW-0812">Transmembrane</keyword>
<evidence type="ECO:0000256" key="5">
    <source>
        <dbReference type="ARBA" id="ARBA00023136"/>
    </source>
</evidence>